<name>A0A2A2FF93_9EURY</name>
<evidence type="ECO:0000259" key="2">
    <source>
        <dbReference type="Pfam" id="PF26243"/>
    </source>
</evidence>
<evidence type="ECO:0000313" key="3">
    <source>
        <dbReference type="EMBL" id="PAU83424.1"/>
    </source>
</evidence>
<keyword evidence="1" id="KW-1133">Transmembrane helix</keyword>
<keyword evidence="1" id="KW-0472">Membrane</keyword>
<dbReference type="OrthoDB" id="271552at2157"/>
<evidence type="ECO:0000256" key="1">
    <source>
        <dbReference type="SAM" id="Phobius"/>
    </source>
</evidence>
<evidence type="ECO:0000313" key="4">
    <source>
        <dbReference type="Proteomes" id="UP000218083"/>
    </source>
</evidence>
<sequence length="174" mass="18577">MADSYRGVFGAIPYAIRETESWTMRVYGVIGALAAGLIATVVTLALVVWMAETAEVQSGTFLFSRSLYVIAGFAAVAPLLAPLLFVARRHRRGDPVKPGYDRKLAYGGFLFLCSLYVGMVISAPAELREPTESAVVGALYALPQIAGVVPPVLAALVVFAIHYRLRGSEGSNTP</sequence>
<keyword evidence="4" id="KW-1185">Reference proteome</keyword>
<protein>
    <recommendedName>
        <fullName evidence="2">DUF8056 domain-containing protein</fullName>
    </recommendedName>
</protein>
<dbReference type="AlphaFoldDB" id="A0A2A2FF93"/>
<keyword evidence="1" id="KW-0812">Transmembrane</keyword>
<dbReference type="Pfam" id="PF26243">
    <property type="entry name" value="DUF8056"/>
    <property type="match status" value="1"/>
</dbReference>
<organism evidence="3 4">
    <name type="scientific">Halorubrum salipaludis</name>
    <dbReference type="NCBI Taxonomy" id="2032630"/>
    <lineage>
        <taxon>Archaea</taxon>
        <taxon>Methanobacteriati</taxon>
        <taxon>Methanobacteriota</taxon>
        <taxon>Stenosarchaea group</taxon>
        <taxon>Halobacteria</taxon>
        <taxon>Halobacteriales</taxon>
        <taxon>Haloferacaceae</taxon>
        <taxon>Halorubrum</taxon>
    </lineage>
</organism>
<feature type="transmembrane region" description="Helical" evidence="1">
    <location>
        <begin position="26"/>
        <end position="51"/>
    </location>
</feature>
<dbReference type="RefSeq" id="WP_095637381.1">
    <property type="nucleotide sequence ID" value="NZ_NSKC01000005.1"/>
</dbReference>
<proteinExistence type="predicted"/>
<dbReference type="InterPro" id="IPR058369">
    <property type="entry name" value="DUF8056"/>
</dbReference>
<dbReference type="EMBL" id="NSKC01000005">
    <property type="protein sequence ID" value="PAU83424.1"/>
    <property type="molecule type" value="Genomic_DNA"/>
</dbReference>
<feature type="transmembrane region" description="Helical" evidence="1">
    <location>
        <begin position="137"/>
        <end position="161"/>
    </location>
</feature>
<feature type="transmembrane region" description="Helical" evidence="1">
    <location>
        <begin position="106"/>
        <end position="125"/>
    </location>
</feature>
<feature type="transmembrane region" description="Helical" evidence="1">
    <location>
        <begin position="66"/>
        <end position="86"/>
    </location>
</feature>
<gene>
    <name evidence="3" type="ORF">CK500_11315</name>
</gene>
<reference evidence="3 4" key="1">
    <citation type="submission" date="2017-08" db="EMBL/GenBank/DDBJ databases">
        <title>The strain WRN001 was isolated from Binhai saline alkaline soil, Tianjin, China.</title>
        <authorList>
            <person name="Liu D."/>
            <person name="Zhang G."/>
        </authorList>
    </citation>
    <scope>NUCLEOTIDE SEQUENCE [LARGE SCALE GENOMIC DNA]</scope>
    <source>
        <strain evidence="3 4">WN019</strain>
    </source>
</reference>
<accession>A0A2A2FF93</accession>
<dbReference type="Proteomes" id="UP000218083">
    <property type="component" value="Unassembled WGS sequence"/>
</dbReference>
<comment type="caution">
    <text evidence="3">The sequence shown here is derived from an EMBL/GenBank/DDBJ whole genome shotgun (WGS) entry which is preliminary data.</text>
</comment>
<feature type="domain" description="DUF8056" evidence="2">
    <location>
        <begin position="1"/>
        <end position="166"/>
    </location>
</feature>